<name>A0A8S5T5U6_9CAUD</name>
<keyword evidence="3" id="KW-0378">Hydrolase</keyword>
<dbReference type="SMART" id="SM00497">
    <property type="entry name" value="IENR1"/>
    <property type="match status" value="2"/>
</dbReference>
<keyword evidence="3" id="KW-0540">Nuclease</keyword>
<feature type="domain" description="HNH nuclease" evidence="2">
    <location>
        <begin position="11"/>
        <end position="40"/>
    </location>
</feature>
<dbReference type="SUPFAM" id="SSF54060">
    <property type="entry name" value="His-Me finger endonucleases"/>
    <property type="match status" value="1"/>
</dbReference>
<dbReference type="Gene3D" id="3.90.75.20">
    <property type="match status" value="1"/>
</dbReference>
<dbReference type="Gene3D" id="1.10.10.10">
    <property type="entry name" value="Winged helix-like DNA-binding domain superfamily/Winged helix DNA-binding domain"/>
    <property type="match status" value="1"/>
</dbReference>
<dbReference type="InterPro" id="IPR010896">
    <property type="entry name" value="NUMOD1"/>
</dbReference>
<dbReference type="SUPFAM" id="SSF64496">
    <property type="entry name" value="DNA-binding domain of intron-encoded endonucleases"/>
    <property type="match status" value="1"/>
</dbReference>
<sequence length="180" mass="20625">MAYLAPPKDKKKKEINHIDGNKLNNCIDNLEWVSAEENAQHALNIELRKFNHVFCFTPDKKLIAEYKNVIEASKAAKISPSIISQEINKEIKTLSGGFYWSKEKELKEIKNYTNTGKKKEVYQYDLNGKFIMSYPSTGIAAKAINANNSHIGECCRGKLKQYKNFVWRYAEDIVSPSNEN</sequence>
<reference evidence="3" key="1">
    <citation type="journal article" date="2021" name="Proc. Natl. Acad. Sci. U.S.A.">
        <title>A Catalog of Tens of Thousands of Viruses from Human Metagenomes Reveals Hidden Associations with Chronic Diseases.</title>
        <authorList>
            <person name="Tisza M.J."/>
            <person name="Buck C.B."/>
        </authorList>
    </citation>
    <scope>NUCLEOTIDE SEQUENCE</scope>
    <source>
        <strain evidence="3">CtxMM9</strain>
    </source>
</reference>
<evidence type="ECO:0000259" key="2">
    <source>
        <dbReference type="Pfam" id="PF13392"/>
    </source>
</evidence>
<dbReference type="EMBL" id="BK032759">
    <property type="protein sequence ID" value="DAF58717.1"/>
    <property type="molecule type" value="Genomic_DNA"/>
</dbReference>
<dbReference type="InterPro" id="IPR044925">
    <property type="entry name" value="His-Me_finger_sf"/>
</dbReference>
<keyword evidence="3" id="KW-0255">Endonuclease</keyword>
<accession>A0A8S5T5U6</accession>
<dbReference type="Pfam" id="PF13392">
    <property type="entry name" value="HNH_3"/>
    <property type="match status" value="1"/>
</dbReference>
<dbReference type="GO" id="GO:0004519">
    <property type="term" value="F:endonuclease activity"/>
    <property type="evidence" value="ECO:0007669"/>
    <property type="project" value="UniProtKB-KW"/>
</dbReference>
<organism evidence="3">
    <name type="scientific">Siphoviridae sp. ctxMM9</name>
    <dbReference type="NCBI Taxonomy" id="2827973"/>
    <lineage>
        <taxon>Viruses</taxon>
        <taxon>Duplodnaviria</taxon>
        <taxon>Heunggongvirae</taxon>
        <taxon>Uroviricota</taxon>
        <taxon>Caudoviricetes</taxon>
    </lineage>
</organism>
<dbReference type="Pfam" id="PF07453">
    <property type="entry name" value="NUMOD1"/>
    <property type="match status" value="1"/>
</dbReference>
<dbReference type="InterPro" id="IPR003615">
    <property type="entry name" value="HNH_nuc"/>
</dbReference>
<feature type="domain" description="Nuclease-associated modular DNA-binding 1" evidence="1">
    <location>
        <begin position="119"/>
        <end position="153"/>
    </location>
</feature>
<evidence type="ECO:0000259" key="1">
    <source>
        <dbReference type="Pfam" id="PF07453"/>
    </source>
</evidence>
<dbReference type="InterPro" id="IPR036388">
    <property type="entry name" value="WH-like_DNA-bd_sf"/>
</dbReference>
<proteinExistence type="predicted"/>
<evidence type="ECO:0000313" key="3">
    <source>
        <dbReference type="EMBL" id="DAF58717.1"/>
    </source>
</evidence>
<dbReference type="InterPro" id="IPR003647">
    <property type="entry name" value="Intron_nuc_1_rpt"/>
</dbReference>
<protein>
    <submittedName>
        <fullName evidence="3">Intron associated endonuclease</fullName>
    </submittedName>
</protein>